<name>A0A9I9E1B8_CUCME</name>
<dbReference type="Gramene" id="MELO3C027641.2.1">
    <property type="protein sequence ID" value="MELO3C027641.2.1"/>
    <property type="gene ID" value="MELO3C027641.2"/>
</dbReference>
<proteinExistence type="predicted"/>
<reference evidence="1" key="1">
    <citation type="submission" date="2023-03" db="UniProtKB">
        <authorList>
            <consortium name="EnsemblPlants"/>
        </authorList>
    </citation>
    <scope>IDENTIFICATION</scope>
</reference>
<organism evidence="1">
    <name type="scientific">Cucumis melo</name>
    <name type="common">Muskmelon</name>
    <dbReference type="NCBI Taxonomy" id="3656"/>
    <lineage>
        <taxon>Eukaryota</taxon>
        <taxon>Viridiplantae</taxon>
        <taxon>Streptophyta</taxon>
        <taxon>Embryophyta</taxon>
        <taxon>Tracheophyta</taxon>
        <taxon>Spermatophyta</taxon>
        <taxon>Magnoliopsida</taxon>
        <taxon>eudicotyledons</taxon>
        <taxon>Gunneridae</taxon>
        <taxon>Pentapetalae</taxon>
        <taxon>rosids</taxon>
        <taxon>fabids</taxon>
        <taxon>Cucurbitales</taxon>
        <taxon>Cucurbitaceae</taxon>
        <taxon>Benincaseae</taxon>
        <taxon>Cucumis</taxon>
    </lineage>
</organism>
<dbReference type="EnsemblPlants" id="MELO3C027641.2.1">
    <property type="protein sequence ID" value="MELO3C027641.2.1"/>
    <property type="gene ID" value="MELO3C027641.2"/>
</dbReference>
<accession>A0A9I9E1B8</accession>
<protein>
    <submittedName>
        <fullName evidence="1">Uncharacterized protein</fullName>
    </submittedName>
</protein>
<sequence>RQQEEELRKRSEVSIRKYKEEISLSQYKEVSQYKEGGKE</sequence>
<evidence type="ECO:0000313" key="1">
    <source>
        <dbReference type="EnsemblPlants" id="MELO3C027641.2.1"/>
    </source>
</evidence>
<dbReference type="AlphaFoldDB" id="A0A9I9E1B8"/>